<evidence type="ECO:0000313" key="1">
    <source>
        <dbReference type="EMBL" id="GFO41978.1"/>
    </source>
</evidence>
<protein>
    <submittedName>
        <fullName evidence="1">Uncharacterized protein</fullName>
    </submittedName>
</protein>
<dbReference type="AlphaFoldDB" id="A0AAV4DD48"/>
<dbReference type="EMBL" id="BLXT01007741">
    <property type="protein sequence ID" value="GFO41978.1"/>
    <property type="molecule type" value="Genomic_DNA"/>
</dbReference>
<evidence type="ECO:0000313" key="2">
    <source>
        <dbReference type="Proteomes" id="UP000735302"/>
    </source>
</evidence>
<accession>A0AAV4DD48</accession>
<name>A0AAV4DD48_9GAST</name>
<dbReference type="Proteomes" id="UP000735302">
    <property type="component" value="Unassembled WGS sequence"/>
</dbReference>
<proteinExistence type="predicted"/>
<comment type="caution">
    <text evidence="1">The sequence shown here is derived from an EMBL/GenBank/DDBJ whole genome shotgun (WGS) entry which is preliminary data.</text>
</comment>
<reference evidence="1 2" key="1">
    <citation type="journal article" date="2021" name="Elife">
        <title>Chloroplast acquisition without the gene transfer in kleptoplastic sea slugs, Plakobranchus ocellatus.</title>
        <authorList>
            <person name="Maeda T."/>
            <person name="Takahashi S."/>
            <person name="Yoshida T."/>
            <person name="Shimamura S."/>
            <person name="Takaki Y."/>
            <person name="Nagai Y."/>
            <person name="Toyoda A."/>
            <person name="Suzuki Y."/>
            <person name="Arimoto A."/>
            <person name="Ishii H."/>
            <person name="Satoh N."/>
            <person name="Nishiyama T."/>
            <person name="Hasebe M."/>
            <person name="Maruyama T."/>
            <person name="Minagawa J."/>
            <person name="Obokata J."/>
            <person name="Shigenobu S."/>
        </authorList>
    </citation>
    <scope>NUCLEOTIDE SEQUENCE [LARGE SCALE GENOMIC DNA]</scope>
</reference>
<keyword evidence="2" id="KW-1185">Reference proteome</keyword>
<gene>
    <name evidence="1" type="ORF">PoB_006848300</name>
</gene>
<organism evidence="1 2">
    <name type="scientific">Plakobranchus ocellatus</name>
    <dbReference type="NCBI Taxonomy" id="259542"/>
    <lineage>
        <taxon>Eukaryota</taxon>
        <taxon>Metazoa</taxon>
        <taxon>Spiralia</taxon>
        <taxon>Lophotrochozoa</taxon>
        <taxon>Mollusca</taxon>
        <taxon>Gastropoda</taxon>
        <taxon>Heterobranchia</taxon>
        <taxon>Euthyneura</taxon>
        <taxon>Panpulmonata</taxon>
        <taxon>Sacoglossa</taxon>
        <taxon>Placobranchoidea</taxon>
        <taxon>Plakobranchidae</taxon>
        <taxon>Plakobranchus</taxon>
    </lineage>
</organism>
<sequence length="70" mass="7984">MYSLSLDLDLPKEKSHQARVLETWQGISMLISGHGGMAGKILCLSPSLNIFTKRKALQQNLKHWRIKRLP</sequence>